<dbReference type="InterPro" id="IPR014729">
    <property type="entry name" value="Rossmann-like_a/b/a_fold"/>
</dbReference>
<feature type="binding site" evidence="13">
    <location>
        <position position="279"/>
    </location>
    <ligand>
        <name>ATP</name>
        <dbReference type="ChEBI" id="CHEBI:30616"/>
    </ligand>
</feature>
<evidence type="ECO:0000259" key="14">
    <source>
        <dbReference type="SMART" id="SM00840"/>
    </source>
</evidence>
<dbReference type="KEGG" id="bgoe:IFJ75_09590"/>
<proteinExistence type="inferred from homology"/>
<evidence type="ECO:0000256" key="7">
    <source>
        <dbReference type="ARBA" id="ARBA00022741"/>
    </source>
</evidence>
<dbReference type="InterPro" id="IPR032678">
    <property type="entry name" value="tRNA-synt_1_cat_dom"/>
</dbReference>
<dbReference type="InterPro" id="IPR024909">
    <property type="entry name" value="Cys-tRNA/MSH_ligase"/>
</dbReference>
<evidence type="ECO:0000256" key="6">
    <source>
        <dbReference type="ARBA" id="ARBA00022723"/>
    </source>
</evidence>
<dbReference type="EMBL" id="CP062222">
    <property type="protein sequence ID" value="QTC93065.1"/>
    <property type="molecule type" value="Genomic_DNA"/>
</dbReference>
<feature type="binding site" evidence="13">
    <location>
        <position position="29"/>
    </location>
    <ligand>
        <name>Zn(2+)</name>
        <dbReference type="ChEBI" id="CHEBI:29105"/>
    </ligand>
</feature>
<keyword evidence="7 13" id="KW-0547">Nucleotide-binding</keyword>
<dbReference type="GO" id="GO:0005829">
    <property type="term" value="C:cytosol"/>
    <property type="evidence" value="ECO:0007669"/>
    <property type="project" value="TreeGrafter"/>
</dbReference>
<reference evidence="15" key="1">
    <citation type="submission" date="2020-09" db="EMBL/GenBank/DDBJ databases">
        <title>Brevundimonas sp. LVF2 isolated from a puddle in Goettingen, Germany.</title>
        <authorList>
            <person name="Friedrich I."/>
            <person name="Klassen A."/>
            <person name="Hannes N."/>
            <person name="Schneider D."/>
            <person name="Hertel R."/>
            <person name="Daniel R."/>
        </authorList>
    </citation>
    <scope>NUCLEOTIDE SEQUENCE</scope>
    <source>
        <strain evidence="15">LVF2</strain>
    </source>
</reference>
<dbReference type="SUPFAM" id="SSF47323">
    <property type="entry name" value="Anticodon-binding domain of a subclass of class I aminoacyl-tRNA synthetases"/>
    <property type="match status" value="1"/>
</dbReference>
<dbReference type="Pfam" id="PF09190">
    <property type="entry name" value="DALR_2"/>
    <property type="match status" value="1"/>
</dbReference>
<gene>
    <name evidence="13" type="primary">cysS</name>
    <name evidence="15" type="ORF">IFJ75_09590</name>
</gene>
<dbReference type="NCBIfam" id="TIGR00435">
    <property type="entry name" value="cysS"/>
    <property type="match status" value="1"/>
</dbReference>
<comment type="subunit">
    <text evidence="3 13">Monomer.</text>
</comment>
<dbReference type="PANTHER" id="PTHR10890:SF3">
    <property type="entry name" value="CYSTEINE--TRNA LIGASE, CYTOPLASMIC"/>
    <property type="match status" value="1"/>
</dbReference>
<dbReference type="AlphaFoldDB" id="A0A975C414"/>
<dbReference type="SMART" id="SM00840">
    <property type="entry name" value="DALR_2"/>
    <property type="match status" value="1"/>
</dbReference>
<feature type="short sequence motif" description="'HIGH' region" evidence="13">
    <location>
        <begin position="31"/>
        <end position="41"/>
    </location>
</feature>
<dbReference type="PANTHER" id="PTHR10890">
    <property type="entry name" value="CYSTEINYL-TRNA SYNTHETASE"/>
    <property type="match status" value="1"/>
</dbReference>
<dbReference type="CDD" id="cd00672">
    <property type="entry name" value="CysRS_core"/>
    <property type="match status" value="1"/>
</dbReference>
<keyword evidence="6 13" id="KW-0479">Metal-binding</keyword>
<sequence length="474" mass="52045">MTLSLYDTLHREKRVFTPRNSERVTLYVCGPTVYDFAHIGNARPPVVFDVLTRLLRREYGADHVIYARNVTDVDDKINQKAFKEGVEIGEVTARYEAAYLADMAALNVTPPDLTPHVTDHMDAIVAQIGQIIDAGCAYAAEGHVLFDVSAYPAYGALSGRNLDDMIAGARVEVAPYKKNAHDFVLWKPSKENEPSWPSPWGAGRPGWHIECSAMIEETLGLPIDIHGGGIDLVFPHHENEIAQGVCAHGHAHADKAPAEYSRYWMHNGFLTVDAEKMSKSIGNVLLLHDLVQHVPGEVVRWALLSAHYRQPLDWNQSLLDQSKKNLDRLYGALRRAADVEAPNREEGGDAPAAEFLEAISDDLNTPGAMSKLFALSSEIERAMTAGDLHAVAIAKAELLASGAILGVLLSSPDQWFEGGADDALKTEVEALLAERVTARAAKDWPAADRIRDRLTELNVVVMDGPTGATWRLRD</sequence>
<feature type="binding site" evidence="13">
    <location>
        <position position="240"/>
    </location>
    <ligand>
        <name>Zn(2+)</name>
        <dbReference type="ChEBI" id="CHEBI:29105"/>
    </ligand>
</feature>
<dbReference type="Proteomes" id="UP000663918">
    <property type="component" value="Chromosome"/>
</dbReference>
<dbReference type="InterPro" id="IPR015803">
    <property type="entry name" value="Cys-tRNA-ligase"/>
</dbReference>
<evidence type="ECO:0000256" key="4">
    <source>
        <dbReference type="ARBA" id="ARBA00022490"/>
    </source>
</evidence>
<dbReference type="EC" id="6.1.1.16" evidence="13"/>
<evidence type="ECO:0000256" key="2">
    <source>
        <dbReference type="ARBA" id="ARBA00005594"/>
    </source>
</evidence>
<evidence type="ECO:0000256" key="9">
    <source>
        <dbReference type="ARBA" id="ARBA00022840"/>
    </source>
</evidence>
<organism evidence="15 16">
    <name type="scientific">Brevundimonas goettingensis</name>
    <dbReference type="NCBI Taxonomy" id="2774190"/>
    <lineage>
        <taxon>Bacteria</taxon>
        <taxon>Pseudomonadati</taxon>
        <taxon>Pseudomonadota</taxon>
        <taxon>Alphaproteobacteria</taxon>
        <taxon>Caulobacterales</taxon>
        <taxon>Caulobacteraceae</taxon>
        <taxon>Brevundimonas</taxon>
    </lineage>
</organism>
<comment type="subcellular location">
    <subcellularLocation>
        <location evidence="1 13">Cytoplasm</location>
    </subcellularLocation>
</comment>
<keyword evidence="16" id="KW-1185">Reference proteome</keyword>
<keyword evidence="10 13" id="KW-0648">Protein biosynthesis</keyword>
<dbReference type="GO" id="GO:0004817">
    <property type="term" value="F:cysteine-tRNA ligase activity"/>
    <property type="evidence" value="ECO:0007669"/>
    <property type="project" value="UniProtKB-UniRule"/>
</dbReference>
<dbReference type="GO" id="GO:0008270">
    <property type="term" value="F:zinc ion binding"/>
    <property type="evidence" value="ECO:0007669"/>
    <property type="project" value="UniProtKB-UniRule"/>
</dbReference>
<evidence type="ECO:0000256" key="5">
    <source>
        <dbReference type="ARBA" id="ARBA00022598"/>
    </source>
</evidence>
<keyword evidence="9 13" id="KW-0067">ATP-binding</keyword>
<evidence type="ECO:0000313" key="16">
    <source>
        <dbReference type="Proteomes" id="UP000663918"/>
    </source>
</evidence>
<feature type="domain" description="Cysteinyl-tRNA synthetase class Ia DALR" evidence="14">
    <location>
        <begin position="354"/>
        <end position="416"/>
    </location>
</feature>
<keyword evidence="8 13" id="KW-0862">Zinc</keyword>
<dbReference type="InterPro" id="IPR009080">
    <property type="entry name" value="tRNAsynth_Ia_anticodon-bd"/>
</dbReference>
<comment type="catalytic activity">
    <reaction evidence="12 13">
        <text>tRNA(Cys) + L-cysteine + ATP = L-cysteinyl-tRNA(Cys) + AMP + diphosphate</text>
        <dbReference type="Rhea" id="RHEA:17773"/>
        <dbReference type="Rhea" id="RHEA-COMP:9661"/>
        <dbReference type="Rhea" id="RHEA-COMP:9679"/>
        <dbReference type="ChEBI" id="CHEBI:30616"/>
        <dbReference type="ChEBI" id="CHEBI:33019"/>
        <dbReference type="ChEBI" id="CHEBI:35235"/>
        <dbReference type="ChEBI" id="CHEBI:78442"/>
        <dbReference type="ChEBI" id="CHEBI:78517"/>
        <dbReference type="ChEBI" id="CHEBI:456215"/>
        <dbReference type="EC" id="6.1.1.16"/>
    </reaction>
</comment>
<keyword evidence="5 13" id="KW-0436">Ligase</keyword>
<evidence type="ECO:0000313" key="15">
    <source>
        <dbReference type="EMBL" id="QTC93065.1"/>
    </source>
</evidence>
<feature type="short sequence motif" description="'KMSKS' region" evidence="13">
    <location>
        <begin position="276"/>
        <end position="280"/>
    </location>
</feature>
<dbReference type="Gene3D" id="1.20.120.1910">
    <property type="entry name" value="Cysteine-tRNA ligase, C-terminal anti-codon recognition domain"/>
    <property type="match status" value="1"/>
</dbReference>
<comment type="cofactor">
    <cofactor evidence="13">
        <name>Zn(2+)</name>
        <dbReference type="ChEBI" id="CHEBI:29105"/>
    </cofactor>
    <text evidence="13">Binds 1 zinc ion per subunit.</text>
</comment>
<dbReference type="InterPro" id="IPR056411">
    <property type="entry name" value="CysS_C"/>
</dbReference>
<dbReference type="PRINTS" id="PR00983">
    <property type="entry name" value="TRNASYNTHCYS"/>
</dbReference>
<dbReference type="GO" id="GO:0006423">
    <property type="term" value="P:cysteinyl-tRNA aminoacylation"/>
    <property type="evidence" value="ECO:0007669"/>
    <property type="project" value="UniProtKB-UniRule"/>
</dbReference>
<dbReference type="Gene3D" id="3.40.50.620">
    <property type="entry name" value="HUPs"/>
    <property type="match status" value="1"/>
</dbReference>
<dbReference type="Pfam" id="PF23493">
    <property type="entry name" value="CysS_C"/>
    <property type="match status" value="1"/>
</dbReference>
<feature type="binding site" evidence="13">
    <location>
        <position position="211"/>
    </location>
    <ligand>
        <name>Zn(2+)</name>
        <dbReference type="ChEBI" id="CHEBI:29105"/>
    </ligand>
</feature>
<dbReference type="RefSeq" id="WP_207932341.1">
    <property type="nucleotide sequence ID" value="NZ_CP062222.1"/>
</dbReference>
<accession>A0A975C414</accession>
<keyword evidence="4 13" id="KW-0963">Cytoplasm</keyword>
<evidence type="ECO:0000256" key="11">
    <source>
        <dbReference type="ARBA" id="ARBA00023146"/>
    </source>
</evidence>
<dbReference type="HAMAP" id="MF_00041">
    <property type="entry name" value="Cys_tRNA_synth"/>
    <property type="match status" value="1"/>
</dbReference>
<evidence type="ECO:0000256" key="10">
    <source>
        <dbReference type="ARBA" id="ARBA00022917"/>
    </source>
</evidence>
<evidence type="ECO:0000256" key="8">
    <source>
        <dbReference type="ARBA" id="ARBA00022833"/>
    </source>
</evidence>
<protein>
    <recommendedName>
        <fullName evidence="13">Cysteine--tRNA ligase</fullName>
        <ecNumber evidence="13">6.1.1.16</ecNumber>
    </recommendedName>
    <alternativeName>
        <fullName evidence="13">Cysteinyl-tRNA synthetase</fullName>
        <shortName evidence="13">CysRS</shortName>
    </alternativeName>
</protein>
<dbReference type="SUPFAM" id="SSF52374">
    <property type="entry name" value="Nucleotidylyl transferase"/>
    <property type="match status" value="1"/>
</dbReference>
<dbReference type="GO" id="GO:0005524">
    <property type="term" value="F:ATP binding"/>
    <property type="evidence" value="ECO:0007669"/>
    <property type="project" value="UniProtKB-UniRule"/>
</dbReference>
<feature type="binding site" evidence="13">
    <location>
        <position position="236"/>
    </location>
    <ligand>
        <name>Zn(2+)</name>
        <dbReference type="ChEBI" id="CHEBI:29105"/>
    </ligand>
</feature>
<keyword evidence="11 13" id="KW-0030">Aminoacyl-tRNA synthetase</keyword>
<name>A0A975C414_9CAUL</name>
<comment type="similarity">
    <text evidence="2 13">Belongs to the class-I aminoacyl-tRNA synthetase family.</text>
</comment>
<evidence type="ECO:0000256" key="12">
    <source>
        <dbReference type="ARBA" id="ARBA00047398"/>
    </source>
</evidence>
<evidence type="ECO:0000256" key="3">
    <source>
        <dbReference type="ARBA" id="ARBA00011245"/>
    </source>
</evidence>
<dbReference type="FunFam" id="3.40.50.620:FF:000068">
    <property type="entry name" value="Cysteine--tRNA ligase"/>
    <property type="match status" value="1"/>
</dbReference>
<evidence type="ECO:0000256" key="13">
    <source>
        <dbReference type="HAMAP-Rule" id="MF_00041"/>
    </source>
</evidence>
<evidence type="ECO:0000256" key="1">
    <source>
        <dbReference type="ARBA" id="ARBA00004496"/>
    </source>
</evidence>
<dbReference type="Pfam" id="PF01406">
    <property type="entry name" value="tRNA-synt_1e"/>
    <property type="match status" value="1"/>
</dbReference>
<dbReference type="InterPro" id="IPR015273">
    <property type="entry name" value="Cys-tRNA-synt_Ia_DALR"/>
</dbReference>